<proteinExistence type="predicted"/>
<gene>
    <name evidence="1" type="ORF">AAFF_G00078240</name>
</gene>
<evidence type="ECO:0000313" key="2">
    <source>
        <dbReference type="Proteomes" id="UP001221898"/>
    </source>
</evidence>
<keyword evidence="2" id="KW-1185">Reference proteome</keyword>
<reference evidence="1" key="1">
    <citation type="journal article" date="2023" name="Science">
        <title>Genome structures resolve the early diversification of teleost fishes.</title>
        <authorList>
            <person name="Parey E."/>
            <person name="Louis A."/>
            <person name="Montfort J."/>
            <person name="Bouchez O."/>
            <person name="Roques C."/>
            <person name="Iampietro C."/>
            <person name="Lluch J."/>
            <person name="Castinel A."/>
            <person name="Donnadieu C."/>
            <person name="Desvignes T."/>
            <person name="Floi Bucao C."/>
            <person name="Jouanno E."/>
            <person name="Wen M."/>
            <person name="Mejri S."/>
            <person name="Dirks R."/>
            <person name="Jansen H."/>
            <person name="Henkel C."/>
            <person name="Chen W.J."/>
            <person name="Zahm M."/>
            <person name="Cabau C."/>
            <person name="Klopp C."/>
            <person name="Thompson A.W."/>
            <person name="Robinson-Rechavi M."/>
            <person name="Braasch I."/>
            <person name="Lecointre G."/>
            <person name="Bobe J."/>
            <person name="Postlethwait J.H."/>
            <person name="Berthelot C."/>
            <person name="Roest Crollius H."/>
            <person name="Guiguen Y."/>
        </authorList>
    </citation>
    <scope>NUCLEOTIDE SEQUENCE</scope>
    <source>
        <strain evidence="1">NC1722</strain>
    </source>
</reference>
<name>A0AAD7S098_9TELE</name>
<comment type="caution">
    <text evidence="1">The sequence shown here is derived from an EMBL/GenBank/DDBJ whole genome shotgun (WGS) entry which is preliminary data.</text>
</comment>
<accession>A0AAD7S098</accession>
<sequence length="118" mass="12477">MAGRGVSSVPPRGADIRPKLLTRQTCIPLTQQCFILGECAAGAAASRFLSQQPEGGKGVGDAAPSMTQSVFPSKIRFIQIRGVTQVRSPLESLHSPRPLLTASCPLLSRPLPLTSEDP</sequence>
<dbReference type="AlphaFoldDB" id="A0AAD7S098"/>
<protein>
    <submittedName>
        <fullName evidence="1">Uncharacterized protein</fullName>
    </submittedName>
</protein>
<evidence type="ECO:0000313" key="1">
    <source>
        <dbReference type="EMBL" id="KAJ8392256.1"/>
    </source>
</evidence>
<dbReference type="EMBL" id="JAINUG010000148">
    <property type="protein sequence ID" value="KAJ8392256.1"/>
    <property type="molecule type" value="Genomic_DNA"/>
</dbReference>
<dbReference type="Proteomes" id="UP001221898">
    <property type="component" value="Unassembled WGS sequence"/>
</dbReference>
<organism evidence="1 2">
    <name type="scientific">Aldrovandia affinis</name>
    <dbReference type="NCBI Taxonomy" id="143900"/>
    <lineage>
        <taxon>Eukaryota</taxon>
        <taxon>Metazoa</taxon>
        <taxon>Chordata</taxon>
        <taxon>Craniata</taxon>
        <taxon>Vertebrata</taxon>
        <taxon>Euteleostomi</taxon>
        <taxon>Actinopterygii</taxon>
        <taxon>Neopterygii</taxon>
        <taxon>Teleostei</taxon>
        <taxon>Notacanthiformes</taxon>
        <taxon>Halosauridae</taxon>
        <taxon>Aldrovandia</taxon>
    </lineage>
</organism>